<dbReference type="HOGENOM" id="CLU_340735_0_0_1"/>
<dbReference type="InParanoid" id="G0PK78"/>
<feature type="domain" description="F-box" evidence="1">
    <location>
        <begin position="347"/>
        <end position="392"/>
    </location>
</feature>
<proteinExistence type="predicted"/>
<protein>
    <recommendedName>
        <fullName evidence="1">F-box domain-containing protein</fullName>
    </recommendedName>
</protein>
<reference evidence="3" key="1">
    <citation type="submission" date="2011-07" db="EMBL/GenBank/DDBJ databases">
        <authorList>
            <consortium name="Caenorhabditis brenneri Sequencing and Analysis Consortium"/>
            <person name="Wilson R.K."/>
        </authorList>
    </citation>
    <scope>NUCLEOTIDE SEQUENCE [LARGE SCALE GENOMIC DNA]</scope>
    <source>
        <strain evidence="3">PB2801</strain>
    </source>
</reference>
<name>G0PK78_CAEBE</name>
<gene>
    <name evidence="2" type="ORF">CAEBREN_31027</name>
</gene>
<evidence type="ECO:0000313" key="3">
    <source>
        <dbReference type="Proteomes" id="UP000008068"/>
    </source>
</evidence>
<dbReference type="AlphaFoldDB" id="G0PK78"/>
<dbReference type="EMBL" id="GL380819">
    <property type="protein sequence ID" value="EGT31809.1"/>
    <property type="molecule type" value="Genomic_DNA"/>
</dbReference>
<dbReference type="Pfam" id="PF00646">
    <property type="entry name" value="F-box"/>
    <property type="match status" value="1"/>
</dbReference>
<dbReference type="PROSITE" id="PS50181">
    <property type="entry name" value="FBOX"/>
    <property type="match status" value="1"/>
</dbReference>
<dbReference type="Proteomes" id="UP000008068">
    <property type="component" value="Unassembled WGS sequence"/>
</dbReference>
<evidence type="ECO:0000313" key="2">
    <source>
        <dbReference type="EMBL" id="EGT31809.1"/>
    </source>
</evidence>
<dbReference type="PANTHER" id="PTHR21503">
    <property type="entry name" value="F-BOX-CONTAINING HYPOTHETICAL PROTEIN C.ELEGANS"/>
    <property type="match status" value="1"/>
</dbReference>
<accession>G0PK78</accession>
<dbReference type="InterPro" id="IPR001810">
    <property type="entry name" value="F-box_dom"/>
</dbReference>
<organism evidence="3">
    <name type="scientific">Caenorhabditis brenneri</name>
    <name type="common">Nematode worm</name>
    <dbReference type="NCBI Taxonomy" id="135651"/>
    <lineage>
        <taxon>Eukaryota</taxon>
        <taxon>Metazoa</taxon>
        <taxon>Ecdysozoa</taxon>
        <taxon>Nematoda</taxon>
        <taxon>Chromadorea</taxon>
        <taxon>Rhabditida</taxon>
        <taxon>Rhabditina</taxon>
        <taxon>Rhabditomorpha</taxon>
        <taxon>Rhabditoidea</taxon>
        <taxon>Rhabditidae</taxon>
        <taxon>Peloderinae</taxon>
        <taxon>Caenorhabditis</taxon>
    </lineage>
</organism>
<keyword evidence="3" id="KW-1185">Reference proteome</keyword>
<dbReference type="PANTHER" id="PTHR21503:SF8">
    <property type="entry name" value="F-BOX ASSOCIATED DOMAIN-CONTAINING PROTEIN-RELATED"/>
    <property type="match status" value="1"/>
</dbReference>
<sequence>MNFTGKNALLKNVRGDNEMIVQFVLQWLDGSKERLESADINLKRDFEFDRDEFYEIFNFKRYDEDAMLEVFIHEFNFKKATGNRYPAFQFLKINKETALNFLYFHIHKLFRTAANDELEVDGKYGTDYCAFSNTKSFLAPDPHTTSKIGKWIPSFPNAENFKAVIFRRQVKKLMLDDCYKKYPNLKSVYFDDEYTYSDHDEEAVKLSLALKTECIHYFCDKIGASIISKFKGRCAVLSNVICADSTIIRFIRKWLDGSYEKLEILDVSLAEGSVLNSDEIFKKFDFKKHEKGEALGHLDSMLITHYPCDLHERSYWFLEHPTNGTIASVDIHPKCFHFYVWNKGVFPMKFLRLPFLVQELILKRMTFSELFILSICSRKIPDVIRKVLWKIETVRFFIREDFLEFKVKPYAEDFGRISFVSGLDKDQKLTMRLGTKTLEYCILKKTDETNPSIVLTKSIKEAVIPIFHEHLHYLFGSSASDELDMLKTSPAYTFPCSENLKTLFQHNTVRADDLERFVTLHPLTNIHINSRVEGEFENTSKILKIDHIFFKTSFHLAPSFILNFTSKFMVLHRAICDTATIITFVEQWMNGLHDKLEQMDVYFQFDTAFRPLEFLEAFDWKRYEKKITPATHLREWKYKRETKKRYPAFLFLKSSKDTALQFLYFHMHRLFRTAADDELEVDDTYCTPEFPDTKSFLVPDKSPLKTVLPWLPNGQNFKGIVFQQFVKMETLEDCYKKYPNIKSIRFNASIDDKAAKSPLLFQTENICVKQSGKLGPSIISNFKGRCALLRAHPRGSLAIIQTIGRNIGSDDIEKVSSYQRMYSRPWVPEIMRF</sequence>
<evidence type="ECO:0000259" key="1">
    <source>
        <dbReference type="PROSITE" id="PS50181"/>
    </source>
</evidence>